<evidence type="ECO:0000313" key="2">
    <source>
        <dbReference type="EMBL" id="KZV37015.1"/>
    </source>
</evidence>
<keyword evidence="3" id="KW-1185">Reference proteome</keyword>
<evidence type="ECO:0000256" key="1">
    <source>
        <dbReference type="SAM" id="MobiDB-lite"/>
    </source>
</evidence>
<sequence length="132" mass="14246">MCEARPRDRAKNCANPAATVRLQFVQPCMIIVRPAAHNSATIALDSGQPYYLAGDLRLDPTGITRRPALHGRRLQIRQLGPRPEGRLLRQPALEGLTRSALTDSPRKTDRSKSDQSTTTAAARGKHGGGGGL</sequence>
<accession>A0A2Z7BYA4</accession>
<dbReference type="Proteomes" id="UP000250235">
    <property type="component" value="Unassembled WGS sequence"/>
</dbReference>
<dbReference type="AlphaFoldDB" id="A0A2Z7BYA4"/>
<reference evidence="2 3" key="1">
    <citation type="journal article" date="2015" name="Proc. Natl. Acad. Sci. U.S.A.">
        <title>The resurrection genome of Boea hygrometrica: A blueprint for survival of dehydration.</title>
        <authorList>
            <person name="Xiao L."/>
            <person name="Yang G."/>
            <person name="Zhang L."/>
            <person name="Yang X."/>
            <person name="Zhao S."/>
            <person name="Ji Z."/>
            <person name="Zhou Q."/>
            <person name="Hu M."/>
            <person name="Wang Y."/>
            <person name="Chen M."/>
            <person name="Xu Y."/>
            <person name="Jin H."/>
            <person name="Xiao X."/>
            <person name="Hu G."/>
            <person name="Bao F."/>
            <person name="Hu Y."/>
            <person name="Wan P."/>
            <person name="Li L."/>
            <person name="Deng X."/>
            <person name="Kuang T."/>
            <person name="Xiang C."/>
            <person name="Zhu J.K."/>
            <person name="Oliver M.J."/>
            <person name="He Y."/>
        </authorList>
    </citation>
    <scope>NUCLEOTIDE SEQUENCE [LARGE SCALE GENOMIC DNA]</scope>
    <source>
        <strain evidence="3">cv. XS01</strain>
    </source>
</reference>
<dbReference type="GO" id="GO:0004812">
    <property type="term" value="F:aminoacyl-tRNA ligase activity"/>
    <property type="evidence" value="ECO:0007669"/>
    <property type="project" value="UniProtKB-KW"/>
</dbReference>
<name>A0A2Z7BYA4_9LAMI</name>
<dbReference type="EMBL" id="KV003169">
    <property type="protein sequence ID" value="KZV37015.1"/>
    <property type="molecule type" value="Genomic_DNA"/>
</dbReference>
<feature type="region of interest" description="Disordered" evidence="1">
    <location>
        <begin position="74"/>
        <end position="132"/>
    </location>
</feature>
<keyword evidence="2" id="KW-0436">Ligase</keyword>
<feature type="compositionally biased region" description="Basic and acidic residues" evidence="1">
    <location>
        <begin position="104"/>
        <end position="113"/>
    </location>
</feature>
<keyword evidence="2" id="KW-0030">Aminoacyl-tRNA synthetase</keyword>
<organism evidence="2 3">
    <name type="scientific">Dorcoceras hygrometricum</name>
    <dbReference type="NCBI Taxonomy" id="472368"/>
    <lineage>
        <taxon>Eukaryota</taxon>
        <taxon>Viridiplantae</taxon>
        <taxon>Streptophyta</taxon>
        <taxon>Embryophyta</taxon>
        <taxon>Tracheophyta</taxon>
        <taxon>Spermatophyta</taxon>
        <taxon>Magnoliopsida</taxon>
        <taxon>eudicotyledons</taxon>
        <taxon>Gunneridae</taxon>
        <taxon>Pentapetalae</taxon>
        <taxon>asterids</taxon>
        <taxon>lamiids</taxon>
        <taxon>Lamiales</taxon>
        <taxon>Gesneriaceae</taxon>
        <taxon>Didymocarpoideae</taxon>
        <taxon>Trichosporeae</taxon>
        <taxon>Loxocarpinae</taxon>
        <taxon>Dorcoceras</taxon>
    </lineage>
</organism>
<evidence type="ECO:0000313" key="3">
    <source>
        <dbReference type="Proteomes" id="UP000250235"/>
    </source>
</evidence>
<gene>
    <name evidence="2" type="ORF">F511_17275</name>
</gene>
<proteinExistence type="predicted"/>
<protein>
    <submittedName>
        <fullName evidence="2">Cysteinyl-tRNA synthetase</fullName>
    </submittedName>
</protein>